<feature type="compositionally biased region" description="Basic residues" evidence="2">
    <location>
        <begin position="232"/>
        <end position="247"/>
    </location>
</feature>
<feature type="domain" description="CCDC92/74 N-terminal" evidence="3">
    <location>
        <begin position="62"/>
        <end position="98"/>
    </location>
</feature>
<evidence type="ECO:0000256" key="2">
    <source>
        <dbReference type="SAM" id="MobiDB-lite"/>
    </source>
</evidence>
<dbReference type="GeneTree" id="ENSGT00940000167368"/>
<dbReference type="InterPro" id="IPR040370">
    <property type="entry name" value="CCDC74A/CCDC74B/CCDC92"/>
</dbReference>
<dbReference type="AlphaFoldDB" id="A0A3Q3DAT6"/>
<name>A0A3Q3DAT6_HIPCM</name>
<dbReference type="Pfam" id="PF14916">
    <property type="entry name" value="CCDC92"/>
    <property type="match status" value="1"/>
</dbReference>
<dbReference type="Proteomes" id="UP000264820">
    <property type="component" value="Unplaced"/>
</dbReference>
<evidence type="ECO:0000313" key="5">
    <source>
        <dbReference type="Ensembl" id="ENSHCOP00000007399.1"/>
    </source>
</evidence>
<proteinExistence type="predicted"/>
<keyword evidence="6" id="KW-1185">Reference proteome</keyword>
<dbReference type="OMA" id="RNARSPC"/>
<organism evidence="5 6">
    <name type="scientific">Hippocampus comes</name>
    <name type="common">Tiger tail seahorse</name>
    <dbReference type="NCBI Taxonomy" id="109280"/>
    <lineage>
        <taxon>Eukaryota</taxon>
        <taxon>Metazoa</taxon>
        <taxon>Chordata</taxon>
        <taxon>Craniata</taxon>
        <taxon>Vertebrata</taxon>
        <taxon>Euteleostomi</taxon>
        <taxon>Actinopterygii</taxon>
        <taxon>Neopterygii</taxon>
        <taxon>Teleostei</taxon>
        <taxon>Neoteleostei</taxon>
        <taxon>Acanthomorphata</taxon>
        <taxon>Syngnathiaria</taxon>
        <taxon>Syngnathiformes</taxon>
        <taxon>Syngnathoidei</taxon>
        <taxon>Syngnathidae</taxon>
        <taxon>Hippocampus</taxon>
    </lineage>
</organism>
<dbReference type="PANTHER" id="PTHR14882:SF5">
    <property type="entry name" value="COILED-COIL DOMAIN CONTAINING 74A"/>
    <property type="match status" value="1"/>
</dbReference>
<reference evidence="5" key="1">
    <citation type="submission" date="2025-08" db="UniProtKB">
        <authorList>
            <consortium name="Ensembl"/>
        </authorList>
    </citation>
    <scope>IDENTIFICATION</scope>
</reference>
<protein>
    <submittedName>
        <fullName evidence="5">Si:ch211-222n4.2</fullName>
    </submittedName>
</protein>
<reference evidence="5" key="2">
    <citation type="submission" date="2025-09" db="UniProtKB">
        <authorList>
            <consortium name="Ensembl"/>
        </authorList>
    </citation>
    <scope>IDENTIFICATION</scope>
</reference>
<keyword evidence="1" id="KW-0175">Coiled coil</keyword>
<evidence type="ECO:0000259" key="4">
    <source>
        <dbReference type="Pfam" id="PF14917"/>
    </source>
</evidence>
<dbReference type="PANTHER" id="PTHR14882">
    <property type="entry name" value="COILED-COIL DOMAIN-CONTAINING 74A"/>
    <property type="match status" value="1"/>
</dbReference>
<evidence type="ECO:0000259" key="3">
    <source>
        <dbReference type="Pfam" id="PF14916"/>
    </source>
</evidence>
<evidence type="ECO:0000256" key="1">
    <source>
        <dbReference type="ARBA" id="ARBA00023054"/>
    </source>
</evidence>
<evidence type="ECO:0000313" key="6">
    <source>
        <dbReference type="Proteomes" id="UP000264820"/>
    </source>
</evidence>
<feature type="domain" description="Coiled coil protein 74 C-terminal" evidence="4">
    <location>
        <begin position="156"/>
        <end position="185"/>
    </location>
</feature>
<dbReference type="Ensembl" id="ENSHCOT00000002054.1">
    <property type="protein sequence ID" value="ENSHCOP00000007399.1"/>
    <property type="gene ID" value="ENSHCOG00000009412.1"/>
</dbReference>
<feature type="region of interest" description="Disordered" evidence="2">
    <location>
        <begin position="226"/>
        <end position="247"/>
    </location>
</feature>
<dbReference type="Pfam" id="PF14917">
    <property type="entry name" value="CCDC74_C"/>
    <property type="match status" value="1"/>
</dbReference>
<dbReference type="InterPro" id="IPR039496">
    <property type="entry name" value="CCDC92/74_N"/>
</dbReference>
<sequence>MSSKNLPPVRHLPQWSRVGRLGVPCSPRRLQANRLQPLPVLPAGDRGGQRAKTGSVPVDADARVASLQRNIEFLQYQHQETLHKLHQEVDILRRENKGDQLSNLSKSFYSFIIKLGKHIKSMGDCVDIHGPYRANRRSGQLATSLQPLHIHNGLSHPPRASTLRECELIIRQLYNTNSLQSQEVRGHSPKCLPPICVSQLTRRHLCLLDCATGVTLPALTQSLSSSVAERPRRSRAVHRGHVKTTVR</sequence>
<dbReference type="InterPro" id="IPR029422">
    <property type="entry name" value="CCDC74_C"/>
</dbReference>
<accession>A0A3Q3DAT6</accession>
<dbReference type="STRING" id="109280.ENSHCOP00000007399"/>